<keyword evidence="5" id="KW-0539">Nucleus</keyword>
<protein>
    <recommendedName>
        <fullName evidence="6">MADS-box domain-containing protein</fullName>
    </recommendedName>
</protein>
<dbReference type="PROSITE" id="PS50066">
    <property type="entry name" value="MADS_BOX_2"/>
    <property type="match status" value="1"/>
</dbReference>
<keyword evidence="2" id="KW-0805">Transcription regulation</keyword>
<reference evidence="7 8" key="1">
    <citation type="submission" date="2019-04" db="EMBL/GenBank/DDBJ databases">
        <title>Fungal friends and foes A comparative genomics study of 23 Aspergillus species from section Flavi.</title>
        <authorList>
            <consortium name="DOE Joint Genome Institute"/>
            <person name="Kjaerbolling I."/>
            <person name="Vesth T.C."/>
            <person name="Frisvad J.C."/>
            <person name="Nybo J.L."/>
            <person name="Theobald S."/>
            <person name="Kildgaard S."/>
            <person name="Petersen T.I."/>
            <person name="Kuo A."/>
            <person name="Sato A."/>
            <person name="Lyhne E.K."/>
            <person name="Kogle M.E."/>
            <person name="Wiebenga A."/>
            <person name="Kun R.S."/>
            <person name="Lubbers R.J."/>
            <person name="Makela M.R."/>
            <person name="Barry K."/>
            <person name="Chovatia M."/>
            <person name="Clum A."/>
            <person name="Daum C."/>
            <person name="Haridas S."/>
            <person name="He G."/>
            <person name="LaButti K."/>
            <person name="Lipzen A."/>
            <person name="Mondo S."/>
            <person name="Pangilinan J."/>
            <person name="Riley R."/>
            <person name="Salamov A."/>
            <person name="Simmons B.A."/>
            <person name="Magnuson J.K."/>
            <person name="Henrissat B."/>
            <person name="Mortensen U.H."/>
            <person name="Larsen T.O."/>
            <person name="De vries R.P."/>
            <person name="Grigoriev I.V."/>
            <person name="Machida M."/>
            <person name="Baker S.E."/>
            <person name="Andersen M.R."/>
        </authorList>
    </citation>
    <scope>NUCLEOTIDE SEQUENCE [LARGE SCALE GENOMIC DNA]</scope>
    <source>
        <strain evidence="7 8">CBS 126849</strain>
    </source>
</reference>
<feature type="domain" description="MADS-box" evidence="6">
    <location>
        <begin position="1"/>
        <end position="62"/>
    </location>
</feature>
<accession>A0A5N6E7S8</accession>
<dbReference type="InterPro" id="IPR002100">
    <property type="entry name" value="TF_MADSbox"/>
</dbReference>
<dbReference type="GO" id="GO:0045944">
    <property type="term" value="P:positive regulation of transcription by RNA polymerase II"/>
    <property type="evidence" value="ECO:0007669"/>
    <property type="project" value="UniProtKB-ARBA"/>
</dbReference>
<proteinExistence type="predicted"/>
<keyword evidence="4" id="KW-0804">Transcription</keyword>
<dbReference type="SUPFAM" id="SSF55455">
    <property type="entry name" value="SRF-like"/>
    <property type="match status" value="1"/>
</dbReference>
<evidence type="ECO:0000313" key="8">
    <source>
        <dbReference type="Proteomes" id="UP000326799"/>
    </source>
</evidence>
<evidence type="ECO:0000313" key="7">
    <source>
        <dbReference type="EMBL" id="KAB8212823.1"/>
    </source>
</evidence>
<name>A0A5N6E7S8_9EURO</name>
<dbReference type="EMBL" id="ML733850">
    <property type="protein sequence ID" value="KAB8212823.1"/>
    <property type="molecule type" value="Genomic_DNA"/>
</dbReference>
<evidence type="ECO:0000259" key="6">
    <source>
        <dbReference type="PROSITE" id="PS50066"/>
    </source>
</evidence>
<evidence type="ECO:0000256" key="3">
    <source>
        <dbReference type="ARBA" id="ARBA00023125"/>
    </source>
</evidence>
<keyword evidence="8" id="KW-1185">Reference proteome</keyword>
<evidence type="ECO:0000256" key="2">
    <source>
        <dbReference type="ARBA" id="ARBA00023015"/>
    </source>
</evidence>
<sequence>MGRKKILIRRILSKRDRDSTFRKRYPGLAKKAHELGVLCDQDVFLFVRNRETGRIRSYTSTDEQFIPNYQSISRADRQGPLDMGSYYREATPKVNVGAPSSLQAALRLMLPTLLRDTKKCFQLVQKF</sequence>
<dbReference type="GO" id="GO:0046983">
    <property type="term" value="F:protein dimerization activity"/>
    <property type="evidence" value="ECO:0007669"/>
    <property type="project" value="InterPro"/>
</dbReference>
<dbReference type="Proteomes" id="UP000326799">
    <property type="component" value="Unassembled WGS sequence"/>
</dbReference>
<evidence type="ECO:0000256" key="1">
    <source>
        <dbReference type="ARBA" id="ARBA00004123"/>
    </source>
</evidence>
<evidence type="ECO:0000256" key="5">
    <source>
        <dbReference type="ARBA" id="ARBA00023242"/>
    </source>
</evidence>
<comment type="subcellular location">
    <subcellularLocation>
        <location evidence="1">Nucleus</location>
    </subcellularLocation>
</comment>
<dbReference type="InterPro" id="IPR036879">
    <property type="entry name" value="TF_MADSbox_sf"/>
</dbReference>
<dbReference type="GO" id="GO:0005634">
    <property type="term" value="C:nucleus"/>
    <property type="evidence" value="ECO:0007669"/>
    <property type="project" value="UniProtKB-SubCell"/>
</dbReference>
<dbReference type="GO" id="GO:0003677">
    <property type="term" value="F:DNA binding"/>
    <property type="evidence" value="ECO:0007669"/>
    <property type="project" value="UniProtKB-KW"/>
</dbReference>
<organism evidence="7 8">
    <name type="scientific">Aspergillus novoparasiticus</name>
    <dbReference type="NCBI Taxonomy" id="986946"/>
    <lineage>
        <taxon>Eukaryota</taxon>
        <taxon>Fungi</taxon>
        <taxon>Dikarya</taxon>
        <taxon>Ascomycota</taxon>
        <taxon>Pezizomycotina</taxon>
        <taxon>Eurotiomycetes</taxon>
        <taxon>Eurotiomycetidae</taxon>
        <taxon>Eurotiales</taxon>
        <taxon>Aspergillaceae</taxon>
        <taxon>Aspergillus</taxon>
        <taxon>Aspergillus subgen. Circumdati</taxon>
    </lineage>
</organism>
<dbReference type="Pfam" id="PF00319">
    <property type="entry name" value="SRF-TF"/>
    <property type="match status" value="1"/>
</dbReference>
<dbReference type="PRINTS" id="PR00404">
    <property type="entry name" value="MADSDOMAIN"/>
</dbReference>
<dbReference type="SMART" id="SM00432">
    <property type="entry name" value="MADS"/>
    <property type="match status" value="1"/>
</dbReference>
<dbReference type="AlphaFoldDB" id="A0A5N6E7S8"/>
<dbReference type="InterPro" id="IPR050142">
    <property type="entry name" value="MADS-box/MEF2_TF"/>
</dbReference>
<evidence type="ECO:0000256" key="4">
    <source>
        <dbReference type="ARBA" id="ARBA00023163"/>
    </source>
</evidence>
<gene>
    <name evidence="7" type="ORF">BDV33DRAFT_210811</name>
</gene>
<dbReference type="PANTHER" id="PTHR48019">
    <property type="entry name" value="SERUM RESPONSE FACTOR HOMOLOG"/>
    <property type="match status" value="1"/>
</dbReference>
<dbReference type="Gene3D" id="3.40.1810.10">
    <property type="entry name" value="Transcription factor, MADS-box"/>
    <property type="match status" value="1"/>
</dbReference>
<keyword evidence="3" id="KW-0238">DNA-binding</keyword>